<comment type="caution">
    <text evidence="2">The sequence shown here is derived from an EMBL/GenBank/DDBJ whole genome shotgun (WGS) entry which is preliminary data.</text>
</comment>
<dbReference type="InterPro" id="IPR018306">
    <property type="entry name" value="Phage_T5_Orf172_DNA-bd"/>
</dbReference>
<evidence type="ECO:0000259" key="1">
    <source>
        <dbReference type="Pfam" id="PF10544"/>
    </source>
</evidence>
<protein>
    <recommendedName>
        <fullName evidence="1">Bacteriophage T5 Orf172 DNA-binding domain-containing protein</fullName>
    </recommendedName>
</protein>
<name>A0A0F8ZPF5_9ZZZZ</name>
<sequence>MSRMVGWEKLPRFWIEMKHGLTMMRKKNGFAGASDLAASLYLSVWGQGLSMILSYDEDQPLMELRAEKHHKEGGDAPLLQGSVANIVYMATVAQPGYSERDKEGYIYLAESDKKECDGLTKIGYTRQLPKYRADVLKVEILGELEVEYPEAAEAWYHTRFSLHRNPLAGKFDGSTEWFKLTGPQIDNILSGLVAPPEVG</sequence>
<proteinExistence type="predicted"/>
<organism evidence="2">
    <name type="scientific">marine sediment metagenome</name>
    <dbReference type="NCBI Taxonomy" id="412755"/>
    <lineage>
        <taxon>unclassified sequences</taxon>
        <taxon>metagenomes</taxon>
        <taxon>ecological metagenomes</taxon>
    </lineage>
</organism>
<dbReference type="AlphaFoldDB" id="A0A0F8ZPF5"/>
<reference evidence="2" key="1">
    <citation type="journal article" date="2015" name="Nature">
        <title>Complex archaea that bridge the gap between prokaryotes and eukaryotes.</title>
        <authorList>
            <person name="Spang A."/>
            <person name="Saw J.H."/>
            <person name="Jorgensen S.L."/>
            <person name="Zaremba-Niedzwiedzka K."/>
            <person name="Martijn J."/>
            <person name="Lind A.E."/>
            <person name="van Eijk R."/>
            <person name="Schleper C."/>
            <person name="Guy L."/>
            <person name="Ettema T.J."/>
        </authorList>
    </citation>
    <scope>NUCLEOTIDE SEQUENCE</scope>
</reference>
<feature type="domain" description="Bacteriophage T5 Orf172 DNA-binding" evidence="1">
    <location>
        <begin position="104"/>
        <end position="190"/>
    </location>
</feature>
<accession>A0A0F8ZPF5</accession>
<dbReference type="Pfam" id="PF10544">
    <property type="entry name" value="T5orf172"/>
    <property type="match status" value="1"/>
</dbReference>
<gene>
    <name evidence="2" type="ORF">LCGC14_2669940</name>
</gene>
<evidence type="ECO:0000313" key="2">
    <source>
        <dbReference type="EMBL" id="KKK95723.1"/>
    </source>
</evidence>
<dbReference type="EMBL" id="LAZR01046788">
    <property type="protein sequence ID" value="KKK95723.1"/>
    <property type="molecule type" value="Genomic_DNA"/>
</dbReference>